<protein>
    <recommendedName>
        <fullName evidence="9">G-protein coupled receptors family 1 profile domain-containing protein</fullName>
    </recommendedName>
</protein>
<name>A0A818VPB4_9BILA</name>
<dbReference type="SUPFAM" id="SSF81321">
    <property type="entry name" value="Family A G protein-coupled receptor-like"/>
    <property type="match status" value="1"/>
</dbReference>
<proteinExistence type="predicted"/>
<evidence type="ECO:0000313" key="11">
    <source>
        <dbReference type="Proteomes" id="UP000663874"/>
    </source>
</evidence>
<evidence type="ECO:0000256" key="1">
    <source>
        <dbReference type="ARBA" id="ARBA00004141"/>
    </source>
</evidence>
<evidence type="ECO:0000256" key="5">
    <source>
        <dbReference type="ARBA" id="ARBA00023136"/>
    </source>
</evidence>
<feature type="domain" description="G-protein coupled receptors family 1 profile" evidence="9">
    <location>
        <begin position="29"/>
        <end position="238"/>
    </location>
</feature>
<dbReference type="PANTHER" id="PTHR24243:SF230">
    <property type="entry name" value="G-PROTEIN COUPLED RECEPTORS FAMILY 1 PROFILE DOMAIN-CONTAINING PROTEIN"/>
    <property type="match status" value="1"/>
</dbReference>
<comment type="subcellular location">
    <subcellularLocation>
        <location evidence="1">Membrane</location>
        <topology evidence="1">Multi-pass membrane protein</topology>
    </subcellularLocation>
</comment>
<evidence type="ECO:0000256" key="4">
    <source>
        <dbReference type="ARBA" id="ARBA00023040"/>
    </source>
</evidence>
<feature type="transmembrane region" description="Helical" evidence="8">
    <location>
        <begin position="16"/>
        <end position="38"/>
    </location>
</feature>
<keyword evidence="7" id="KW-0807">Transducer</keyword>
<feature type="transmembrane region" description="Helical" evidence="8">
    <location>
        <begin position="131"/>
        <end position="153"/>
    </location>
</feature>
<feature type="transmembrane region" description="Helical" evidence="8">
    <location>
        <begin position="50"/>
        <end position="78"/>
    </location>
</feature>
<organism evidence="10 11">
    <name type="scientific">Rotaria sordida</name>
    <dbReference type="NCBI Taxonomy" id="392033"/>
    <lineage>
        <taxon>Eukaryota</taxon>
        <taxon>Metazoa</taxon>
        <taxon>Spiralia</taxon>
        <taxon>Gnathifera</taxon>
        <taxon>Rotifera</taxon>
        <taxon>Eurotatoria</taxon>
        <taxon>Bdelloidea</taxon>
        <taxon>Philodinida</taxon>
        <taxon>Philodinidae</taxon>
        <taxon>Rotaria</taxon>
    </lineage>
</organism>
<dbReference type="Pfam" id="PF00001">
    <property type="entry name" value="7tm_1"/>
    <property type="match status" value="1"/>
</dbReference>
<keyword evidence="4" id="KW-0297">G-protein coupled receptor</keyword>
<dbReference type="GO" id="GO:0005886">
    <property type="term" value="C:plasma membrane"/>
    <property type="evidence" value="ECO:0007669"/>
    <property type="project" value="TreeGrafter"/>
</dbReference>
<dbReference type="EMBL" id="CAJOBE010001096">
    <property type="protein sequence ID" value="CAF3714027.1"/>
    <property type="molecule type" value="Genomic_DNA"/>
</dbReference>
<dbReference type="Proteomes" id="UP000663874">
    <property type="component" value="Unassembled WGS sequence"/>
</dbReference>
<evidence type="ECO:0000256" key="6">
    <source>
        <dbReference type="ARBA" id="ARBA00023170"/>
    </source>
</evidence>
<keyword evidence="6" id="KW-0675">Receptor</keyword>
<keyword evidence="3 8" id="KW-1133">Transmembrane helix</keyword>
<evidence type="ECO:0000256" key="8">
    <source>
        <dbReference type="SAM" id="Phobius"/>
    </source>
</evidence>
<accession>A0A818VPB4</accession>
<evidence type="ECO:0000256" key="7">
    <source>
        <dbReference type="ARBA" id="ARBA00023224"/>
    </source>
</evidence>
<evidence type="ECO:0000313" key="10">
    <source>
        <dbReference type="EMBL" id="CAF3714027.1"/>
    </source>
</evidence>
<dbReference type="Gene3D" id="1.20.1070.10">
    <property type="entry name" value="Rhodopsin 7-helix transmembrane proteins"/>
    <property type="match status" value="1"/>
</dbReference>
<feature type="transmembrane region" description="Helical" evidence="8">
    <location>
        <begin position="180"/>
        <end position="203"/>
    </location>
</feature>
<dbReference type="PROSITE" id="PS50262">
    <property type="entry name" value="G_PROTEIN_RECEP_F1_2"/>
    <property type="match status" value="1"/>
</dbReference>
<evidence type="ECO:0000256" key="3">
    <source>
        <dbReference type="ARBA" id="ARBA00022989"/>
    </source>
</evidence>
<sequence length="316" mass="36631">MPSIELLNIISQYISIYFGLLIFIGGLIGNLLNVLIFLSLQTFRESSCAFYLAAMSLLNIGQLLTGVLPRIMNVWFALDWPDASLIYCKFRAYCFQLCSLASFTCMCIATIDQFWATCSNPRWQRYCNIKFAYRFFLITSFIWILHGIPTLIYQTHTKSVVNGTTRCEIIDSTFDKYYNYGFVLVLTSSLPVFLTALFGSLAYRNVRLLAYRAVPLVRRELEKQLTVMVLVQVVFNFCVIVPSRYVDRSFDNEPDEDLYLPNNYYLGRAGRPSFLERYLRNLIVDDIRDGEKYDEGMIFKRRSKAITKGDPREFMG</sequence>
<dbReference type="PANTHER" id="PTHR24243">
    <property type="entry name" value="G-PROTEIN COUPLED RECEPTOR"/>
    <property type="match status" value="1"/>
</dbReference>
<dbReference type="InterPro" id="IPR017452">
    <property type="entry name" value="GPCR_Rhodpsn_7TM"/>
</dbReference>
<evidence type="ECO:0000256" key="2">
    <source>
        <dbReference type="ARBA" id="ARBA00022692"/>
    </source>
</evidence>
<keyword evidence="2 8" id="KW-0812">Transmembrane</keyword>
<gene>
    <name evidence="10" type="ORF">FNK824_LOCUS10019</name>
</gene>
<keyword evidence="5 8" id="KW-0472">Membrane</keyword>
<feature type="transmembrane region" description="Helical" evidence="8">
    <location>
        <begin position="90"/>
        <end position="111"/>
    </location>
</feature>
<dbReference type="AlphaFoldDB" id="A0A818VPB4"/>
<evidence type="ECO:0000259" key="9">
    <source>
        <dbReference type="PROSITE" id="PS50262"/>
    </source>
</evidence>
<reference evidence="10" key="1">
    <citation type="submission" date="2021-02" db="EMBL/GenBank/DDBJ databases">
        <authorList>
            <person name="Nowell W R."/>
        </authorList>
    </citation>
    <scope>NUCLEOTIDE SEQUENCE</scope>
</reference>
<comment type="caution">
    <text evidence="10">The sequence shown here is derived from an EMBL/GenBank/DDBJ whole genome shotgun (WGS) entry which is preliminary data.</text>
</comment>
<dbReference type="GO" id="GO:0004930">
    <property type="term" value="F:G protein-coupled receptor activity"/>
    <property type="evidence" value="ECO:0007669"/>
    <property type="project" value="UniProtKB-KW"/>
</dbReference>
<dbReference type="InterPro" id="IPR000276">
    <property type="entry name" value="GPCR_Rhodpsn"/>
</dbReference>